<keyword evidence="2" id="KW-0732">Signal</keyword>
<dbReference type="PIRSF" id="PIRSF038980">
    <property type="entry name" value="A2M_bac"/>
    <property type="match status" value="1"/>
</dbReference>
<accession>A0ABP9MY00</accession>
<keyword evidence="6" id="KW-1185">Reference proteome</keyword>
<evidence type="ECO:0000313" key="6">
    <source>
        <dbReference type="Proteomes" id="UP001500171"/>
    </source>
</evidence>
<dbReference type="Gene3D" id="2.60.40.1930">
    <property type="match status" value="1"/>
</dbReference>
<dbReference type="PANTHER" id="PTHR40094">
    <property type="entry name" value="ALPHA-2-MACROGLOBULIN HOMOLOG"/>
    <property type="match status" value="1"/>
</dbReference>
<dbReference type="Pfam" id="PF17973">
    <property type="entry name" value="bMG10"/>
    <property type="match status" value="1"/>
</dbReference>
<dbReference type="InterPro" id="IPR011625">
    <property type="entry name" value="A2M_N_BRD"/>
</dbReference>
<evidence type="ECO:0000313" key="5">
    <source>
        <dbReference type="EMBL" id="GAA5104113.1"/>
    </source>
</evidence>
<reference evidence="6" key="1">
    <citation type="journal article" date="2019" name="Int. J. Syst. Evol. Microbiol.">
        <title>The Global Catalogue of Microorganisms (GCM) 10K type strain sequencing project: providing services to taxonomists for standard genome sequencing and annotation.</title>
        <authorList>
            <consortium name="The Broad Institute Genomics Platform"/>
            <consortium name="The Broad Institute Genome Sequencing Center for Infectious Disease"/>
            <person name="Wu L."/>
            <person name="Ma J."/>
        </authorList>
    </citation>
    <scope>NUCLEOTIDE SEQUENCE [LARGE SCALE GENOMIC DNA]</scope>
    <source>
        <strain evidence="6">JCM 18050</strain>
    </source>
</reference>
<organism evidence="5 6">
    <name type="scientific">Orbus sasakiae</name>
    <dbReference type="NCBI Taxonomy" id="1078475"/>
    <lineage>
        <taxon>Bacteria</taxon>
        <taxon>Pseudomonadati</taxon>
        <taxon>Pseudomonadota</taxon>
        <taxon>Gammaproteobacteria</taxon>
        <taxon>Orbales</taxon>
        <taxon>Orbaceae</taxon>
        <taxon>Orbus</taxon>
    </lineage>
</organism>
<dbReference type="InterPro" id="IPR026284">
    <property type="entry name" value="A2MG_proteobact"/>
</dbReference>
<dbReference type="InterPro" id="IPR011626">
    <property type="entry name" value="Alpha-macroglobulin_TED"/>
</dbReference>
<dbReference type="Pfam" id="PF17972">
    <property type="entry name" value="bMG5"/>
    <property type="match status" value="1"/>
</dbReference>
<dbReference type="RefSeq" id="WP_345487668.1">
    <property type="nucleotide sequence ID" value="NZ_BAABHY010000001.1"/>
</dbReference>
<dbReference type="Pfam" id="PF00207">
    <property type="entry name" value="A2M"/>
    <property type="match status" value="1"/>
</dbReference>
<dbReference type="InterPro" id="IPR051802">
    <property type="entry name" value="YfhM-like"/>
</dbReference>
<dbReference type="InterPro" id="IPR041246">
    <property type="entry name" value="Bact_MG10"/>
</dbReference>
<proteinExistence type="inferred from homology"/>
<dbReference type="EMBL" id="BAABHY010000001">
    <property type="protein sequence ID" value="GAA5104113.1"/>
    <property type="molecule type" value="Genomic_DNA"/>
</dbReference>
<dbReference type="CDD" id="cd02891">
    <property type="entry name" value="A2M_like"/>
    <property type="match status" value="1"/>
</dbReference>
<dbReference type="Gene3D" id="1.50.10.20">
    <property type="match status" value="1"/>
</dbReference>
<sequence length="1710" mass="191582">MKHWINYVLLVSFSLLLWGCDNTDTNLSKPDDNTQNEIVVEFDDTPVISNKIDLPDTTTANSGNHKLAFAPSKELIKQYQNKSLSVLDSSEMILEGASTLVVTFSVPLDPKQNFNNVIRLIEDGKGDLDGHWELSSNGLELRHRYLEPNRKLSLHIDKMLQAINGERLKSAYKANITTRDRLPMVGFSSNGSLLPSKSMTGLPITTLNVNQVDVNFFRIKSDKIYDFMLDYGSVKLLSVWSSQYALSYADLVYSARFNLAPKANVQENVIIDLTNINELKGEGTYIAILNQSGSYNYSNPMTIFSISNVGISVHSYEKGKLAVFAHRLDDGSALDNIQITALCAKKVEKCQSVNVKTNKQGYAEFKLNLDGQYRLLTASDGEQMSFVYIDRGALDLSEFNVLGNTFYQKQLFTFGPRDLYRPNETVNLNALLRDADGQLLPDQPIKTEIISPTGQIIKDFVWKATDKQSGFYQTEYLIPTNAATGKWLFKFNLGDDIYRYHSFSVEEFLPERMAITLTPTADKPILNNQDATFAVKGWYLYGAPASGNELQANIVVLKERSVAQLTGFNIGSVSEANIDRQLNSINQTLNNQGVTQITIDKQNWSDIKSPIKVVLQASVLDVGGRPVTRSVTQTIWPATQMPAIRALFAESRYYDWSLDKYVNRPTVDIGNNAEFEIAYVDGKGNKLSSNQLTVRFVKERRDYYWTWSDSEGWQAQYDQKEFVISEDKIKVAANEVTKVSFLPDDEGSYRIEVIDAKNNVMSSMRFWHGYSWSDNTDHSGAVRPDQVKLSLDKATYQIGDTAKVHIEAPVSGSGYVSLETNDGTLWMKEIAVSQNGIDVDIPVKDWGRHDIYINAMVVRPSTDSAIQTIKRAVGLLYFPIDTSSRQLKLNIISPQKTHPDKTVKIKVSVANKQAANGKITVLLSAVDSGVLNITDFVTPDPYSAFLGRKRYNVEQFDVYGKLIEGGGRLVGISFGGDSSMSLQSVAGGKKPLTQVNIVAQQLKTVMLNSKGEGELDLAIPDFNGELRLMAQAWDSHRFGFAEQTMTVSAPVIAELSTPRFLSGGDQTVMAFELRNLTDITQNLTIGINTQGLIKLLDYPLSQQVSLAPQEQRVMQIPATAEYGYGQGKITVNIDDVLLADGDNYHLSRAWAIGVRPPYAATTRASSAALNGGEGWTLSPAALTDLIANTVDAEIVISHNPPFNIAKYIKSLYAYPYGCLEQTISRLYPSLYINEEILKKLGIEGDSDDQRRKNVQIGIDRLFGMQRNNGSFGLWGKESPEEYWLTVYAVDFLLRAQERGYQVNQQGLTHAFERLAQYIYDPAAFYNLNGYYASDIESYIEFATKSYAALILAKQHKITPSMRNELKRLYQQVKSNDSTVLLSPLPIMQLAIASKLTGNNRSADDLFNTALMTNRDSQYYWLGDYGSAIRDKAQIYNLMVEYQLETDAQASYLLKLSNSLRNERYLSTQELSALFLVSWQNMQQKEQENIVVLFNNKESIKAKETIYRTMDYKQLSNGISVHNPYNAAPLYISFSMSGYAKKMPPPTPANNVLNITRQYFDLKGKPITAEQLNVGDMVIVMLDVRANTVINDALVVDMLPAGLEIENPNLSNSYVDIRAIPQLAELLKEESSSDVRYQEYRDDRYVAAIDVKNSIANNRYRTRLTYLARAVTVGTYAVPAPFVESMYKPEWNALGNTLGFMIIADKTNRKD</sequence>
<name>A0ABP9MY00_9GAMM</name>
<dbReference type="InterPro" id="IPR047565">
    <property type="entry name" value="Alpha-macroglob_thiol-ester_cl"/>
</dbReference>
<feature type="domain" description="Alpha-2-macroglobulin bait region" evidence="3">
    <location>
        <begin position="787"/>
        <end position="933"/>
    </location>
</feature>
<dbReference type="SMART" id="SM01359">
    <property type="entry name" value="A2M_N_2"/>
    <property type="match status" value="1"/>
</dbReference>
<dbReference type="InterPro" id="IPR008930">
    <property type="entry name" value="Terpenoid_cyclase/PrenylTrfase"/>
</dbReference>
<evidence type="ECO:0000259" key="3">
    <source>
        <dbReference type="SMART" id="SM01359"/>
    </source>
</evidence>
<dbReference type="InterPro" id="IPR021868">
    <property type="entry name" value="Alpha_2_Macroglob_MG3"/>
</dbReference>
<dbReference type="Pfam" id="PF17970">
    <property type="entry name" value="bMG1"/>
    <property type="match status" value="1"/>
</dbReference>
<dbReference type="SMART" id="SM01360">
    <property type="entry name" value="A2M"/>
    <property type="match status" value="1"/>
</dbReference>
<dbReference type="Pfam" id="PF07678">
    <property type="entry name" value="TED_complement"/>
    <property type="match status" value="1"/>
</dbReference>
<comment type="similarity">
    <text evidence="1">Belongs to the protease inhibitor I39 (alpha-2-macroglobulin) family. Bacterial alpha-2-macroglobulin subfamily.</text>
</comment>
<dbReference type="Pfam" id="PF11974">
    <property type="entry name" value="bMG3"/>
    <property type="match status" value="1"/>
</dbReference>
<evidence type="ECO:0000256" key="2">
    <source>
        <dbReference type="ARBA" id="ARBA00022729"/>
    </source>
</evidence>
<comment type="caution">
    <text evidence="5">The sequence shown here is derived from an EMBL/GenBank/DDBJ whole genome shotgun (WGS) entry which is preliminary data.</text>
</comment>
<dbReference type="InterPro" id="IPR040639">
    <property type="entry name" value="A2MG_MG1"/>
</dbReference>
<dbReference type="Pfam" id="PF01835">
    <property type="entry name" value="MG2"/>
    <property type="match status" value="1"/>
</dbReference>
<dbReference type="InterPro" id="IPR041203">
    <property type="entry name" value="Bact_A2M_MG5"/>
</dbReference>
<dbReference type="Pfam" id="PF17962">
    <property type="entry name" value="bMG6"/>
    <property type="match status" value="1"/>
</dbReference>
<feature type="domain" description="Alpha-2-macroglobulin" evidence="4">
    <location>
        <begin position="998"/>
        <end position="1087"/>
    </location>
</feature>
<evidence type="ECO:0000259" key="4">
    <source>
        <dbReference type="SMART" id="SM01360"/>
    </source>
</evidence>
<dbReference type="InterPro" id="IPR001599">
    <property type="entry name" value="Macroglobln_a2"/>
</dbReference>
<gene>
    <name evidence="5" type="ORF">GCM10023211_01250</name>
</gene>
<dbReference type="Pfam" id="PF07703">
    <property type="entry name" value="A2M_BRD"/>
    <property type="match status" value="1"/>
</dbReference>
<dbReference type="Proteomes" id="UP001500171">
    <property type="component" value="Unassembled WGS sequence"/>
</dbReference>
<dbReference type="InterPro" id="IPR002890">
    <property type="entry name" value="MG2"/>
</dbReference>
<dbReference type="InterPro" id="IPR041462">
    <property type="entry name" value="Bact_A2M_MG6"/>
</dbReference>
<protein>
    <submittedName>
        <fullName evidence="5">Alpha-2-macroglobulin</fullName>
    </submittedName>
</protein>
<dbReference type="SUPFAM" id="SSF48239">
    <property type="entry name" value="Terpenoid cyclases/Protein prenyltransferases"/>
    <property type="match status" value="1"/>
</dbReference>
<dbReference type="PANTHER" id="PTHR40094:SF1">
    <property type="entry name" value="UBIQUITIN DOMAIN-CONTAINING PROTEIN"/>
    <property type="match status" value="1"/>
</dbReference>
<dbReference type="Pfam" id="PF21142">
    <property type="entry name" value="A2M_bMG2"/>
    <property type="match status" value="1"/>
</dbReference>
<dbReference type="SMART" id="SM01419">
    <property type="entry name" value="Thiol-ester_cl"/>
    <property type="match status" value="1"/>
</dbReference>
<dbReference type="InterPro" id="IPR049120">
    <property type="entry name" value="A2M_bMG2"/>
</dbReference>
<evidence type="ECO:0000256" key="1">
    <source>
        <dbReference type="ARBA" id="ARBA00010556"/>
    </source>
</evidence>